<dbReference type="EMBL" id="MWVS01000103">
    <property type="protein sequence ID" value="OPG87805.1"/>
    <property type="molecule type" value="Genomic_DNA"/>
</dbReference>
<evidence type="ECO:0000313" key="15">
    <source>
        <dbReference type="Proteomes" id="UP000215747"/>
    </source>
</evidence>
<name>A0A073JLH8_LIMRT</name>
<dbReference type="InterPro" id="IPR014975">
    <property type="entry name" value="DUF1836"/>
</dbReference>
<dbReference type="PATRIC" id="fig|1598.90.peg.1110"/>
<comment type="caution">
    <text evidence="1">The sequence shown here is derived from an EMBL/GenBank/DDBJ whole genome shotgun (WGS) entry which is preliminary data.</text>
</comment>
<evidence type="ECO:0000313" key="6">
    <source>
        <dbReference type="EMBL" id="OPG87805.1"/>
    </source>
</evidence>
<evidence type="ECO:0000313" key="11">
    <source>
        <dbReference type="EMBL" id="RMX25477.1"/>
    </source>
</evidence>
<reference evidence="15 16" key="5">
    <citation type="submission" date="2017-09" db="EMBL/GenBank/DDBJ databases">
        <title>Tripartite evolution among Lactobacillus johnsonii, Lactobacillus taiwanensis, Lactobacillus reuteri and their rodent host.</title>
        <authorList>
            <person name="Wang T."/>
            <person name="Knowles S."/>
            <person name="Cheng C."/>
        </authorList>
    </citation>
    <scope>NUCLEOTIDE SEQUENCE [LARGE SCALE GENOMIC DNA]</scope>
    <source>
        <strain evidence="9 16">103v</strain>
        <strain evidence="8 17">105n</strain>
        <strain evidence="7 15">114h</strain>
    </source>
</reference>
<evidence type="ECO:0000313" key="1">
    <source>
        <dbReference type="EMBL" id="KEK14882.1"/>
    </source>
</evidence>
<dbReference type="EMBL" id="JOSX01000019">
    <property type="protein sequence ID" value="KEK14882.1"/>
    <property type="molecule type" value="Genomic_DNA"/>
</dbReference>
<evidence type="ECO:0000313" key="3">
    <source>
        <dbReference type="EMBL" id="MRG89618.1"/>
    </source>
</evidence>
<organism evidence="1 13">
    <name type="scientific">Limosilactobacillus reuteri</name>
    <name type="common">Lactobacillus reuteri</name>
    <dbReference type="NCBI Taxonomy" id="1598"/>
    <lineage>
        <taxon>Bacteria</taxon>
        <taxon>Bacillati</taxon>
        <taxon>Bacillota</taxon>
        <taxon>Bacilli</taxon>
        <taxon>Lactobacillales</taxon>
        <taxon>Lactobacillaceae</taxon>
        <taxon>Limosilactobacillus</taxon>
    </lineage>
</organism>
<dbReference type="EMBL" id="QAZN01000007">
    <property type="protein sequence ID" value="PTV04072.1"/>
    <property type="molecule type" value="Genomic_DNA"/>
</dbReference>
<reference evidence="18" key="8">
    <citation type="submission" date="2018-04" db="EMBL/GenBank/DDBJ databases">
        <title>Draft Genome Sequences of 10 Lactobacillus Species from 22 Commercial Probiotic Products.</title>
        <authorList>
            <person name="Gangiredla J."/>
            <person name="Barnaba T.J."/>
            <person name="Mammel M.K."/>
            <person name="Lacher D.W."/>
            <person name="Elkins C.A."/>
            <person name="Lampel K.A."/>
            <person name="Whitehouse C.A."/>
            <person name="Tartera C."/>
        </authorList>
    </citation>
    <scope>NUCLEOTIDE SEQUENCE [LARGE SCALE GENOMIC DNA]</scope>
    <source>
        <strain evidence="18">DS12_10</strain>
    </source>
</reference>
<evidence type="ECO:0000313" key="19">
    <source>
        <dbReference type="Proteomes" id="UP000276940"/>
    </source>
</evidence>
<reference evidence="7" key="4">
    <citation type="submission" date="2017-05" db="EMBL/GenBank/DDBJ databases">
        <authorList>
            <person name="Song R."/>
            <person name="Chenine A.L."/>
            <person name="Ruprecht R.M."/>
        </authorList>
    </citation>
    <scope>NUCLEOTIDE SEQUENCE [LARGE SCALE GENOMIC DNA]</scope>
    <source>
        <strain evidence="9">103v</strain>
        <strain evidence="7">114h</strain>
    </source>
</reference>
<dbReference type="EMBL" id="NGQC01000109">
    <property type="protein sequence ID" value="OYS99723.1"/>
    <property type="molecule type" value="Genomic_DNA"/>
</dbReference>
<dbReference type="Proteomes" id="UP000472879">
    <property type="component" value="Unassembled WGS sequence"/>
</dbReference>
<dbReference type="Proteomes" id="UP000276940">
    <property type="component" value="Unassembled WGS sequence"/>
</dbReference>
<evidence type="ECO:0000313" key="14">
    <source>
        <dbReference type="Proteomes" id="UP000189795"/>
    </source>
</evidence>
<gene>
    <name evidence="6" type="ORF">B5D07_08935</name>
    <name evidence="11" type="ORF">C5O77_04630</name>
    <name evidence="7" type="ORF">CBF96_00230</name>
    <name evidence="8" type="ORF">CBG15_03245</name>
    <name evidence="9" type="ORF">CBG21_11025</name>
    <name evidence="10" type="ORF">DB325_05480</name>
    <name evidence="12" type="ORF">E5F87_03145</name>
    <name evidence="3" type="ORF">GIX76_06410</name>
    <name evidence="5" type="ORF">GIX77_03105</name>
    <name evidence="4" type="ORF">GIX81_04555</name>
    <name evidence="2" type="ORF">GIX83_00985</name>
    <name evidence="1" type="ORF">LR3_04370</name>
</gene>
<dbReference type="Proteomes" id="UP000244083">
    <property type="component" value="Unassembled WGS sequence"/>
</dbReference>
<dbReference type="PANTHER" id="PTHR40056">
    <property type="entry name" value="HYPOTHETICAL CYTOSOLIC PROTEIN"/>
    <property type="match status" value="1"/>
</dbReference>
<proteinExistence type="predicted"/>
<dbReference type="EMBL" id="WJNA01000007">
    <property type="protein sequence ID" value="MRH08734.1"/>
    <property type="molecule type" value="Genomic_DNA"/>
</dbReference>
<evidence type="ECO:0000313" key="16">
    <source>
        <dbReference type="Proteomes" id="UP000216122"/>
    </source>
</evidence>
<reference evidence="11 19" key="7">
    <citation type="journal article" date="2018" name="J Appl Environ Microbiol">
        <title>The gut symbionts Lactobacillus reuteri R2lc and 2010 encode a polyketide synthase cluster that activates the mammalian aryl-hydrocarbon receptor.</title>
        <authorList>
            <person name="Ozcam M."/>
            <person name="Roos S."/>
            <person name="Van Pijkeren J.P."/>
        </authorList>
    </citation>
    <scope>NUCLEOTIDE SEQUENCE [LARGE SCALE GENOMIC DNA]</scope>
    <source>
        <strain evidence="11 19">R2lc</strain>
    </source>
</reference>
<protein>
    <submittedName>
        <fullName evidence="2">DUF1836 domain-containing protein</fullName>
    </submittedName>
</protein>
<dbReference type="RefSeq" id="WP_019252002.1">
    <property type="nucleotide sequence ID" value="NZ_CABFNG010000005.1"/>
</dbReference>
<evidence type="ECO:0000313" key="21">
    <source>
        <dbReference type="Proteomes" id="UP000460207"/>
    </source>
</evidence>
<evidence type="ECO:0000313" key="2">
    <source>
        <dbReference type="EMBL" id="MRG68459.1"/>
    </source>
</evidence>
<dbReference type="Proteomes" id="UP000027731">
    <property type="component" value="Unassembled WGS sequence"/>
</dbReference>
<dbReference type="EMBL" id="SRKR01000004">
    <property type="protein sequence ID" value="TGB11953.1"/>
    <property type="molecule type" value="Genomic_DNA"/>
</dbReference>
<dbReference type="Proteomes" id="UP000430985">
    <property type="component" value="Unassembled WGS sequence"/>
</dbReference>
<reference evidence="1 13" key="1">
    <citation type="submission" date="2014-06" db="EMBL/GenBank/DDBJ databases">
        <title>Genetic determinant of reutericyclin biosynthesis of Lactobacillus reuteri.</title>
        <authorList>
            <person name="Lin X."/>
            <person name="Duar R."/>
            <person name="Walter J."/>
            <person name="Gaenzle M."/>
        </authorList>
    </citation>
    <scope>NUCLEOTIDE SEQUENCE [LARGE SCALE GENOMIC DNA]</scope>
    <source>
        <strain evidence="1 13">LTH2584</strain>
    </source>
</reference>
<dbReference type="Proteomes" id="UP000215747">
    <property type="component" value="Unassembled WGS sequence"/>
</dbReference>
<reference evidence="20 21" key="11">
    <citation type="submission" date="2019-11" db="EMBL/GenBank/DDBJ databases">
        <title>Draft genome sequence of 12 host-associated Lactobacillus reuteri rodent strains.</title>
        <authorList>
            <person name="Zhang S."/>
            <person name="Ozcam M."/>
            <person name="Van Pijkeren J.P."/>
        </authorList>
    </citation>
    <scope>NUCLEOTIDE SEQUENCE [LARGE SCALE GENOMIC DNA]</scope>
    <source>
        <strain evidence="5 22">CR</strain>
        <strain evidence="4 23">Lr4020</strain>
        <strain evidence="3 21">N4I</strain>
        <strain evidence="2 20">Rat19</strain>
    </source>
</reference>
<dbReference type="Proteomes" id="UP000189795">
    <property type="component" value="Unassembled WGS sequence"/>
</dbReference>
<evidence type="ECO:0000313" key="8">
    <source>
        <dbReference type="EMBL" id="OYS94695.1"/>
    </source>
</evidence>
<dbReference type="EMBL" id="PTLS01000027">
    <property type="protein sequence ID" value="RMX25477.1"/>
    <property type="molecule type" value="Genomic_DNA"/>
</dbReference>
<accession>A0A073JLH8</accession>
<dbReference type="Pfam" id="PF08876">
    <property type="entry name" value="DUF1836"/>
    <property type="match status" value="1"/>
</dbReference>
<evidence type="ECO:0000313" key="5">
    <source>
        <dbReference type="EMBL" id="MRH79775.1"/>
    </source>
</evidence>
<reference evidence="15 16" key="3">
    <citation type="submission" date="2017-05" db="EMBL/GenBank/DDBJ databases">
        <authorList>
            <person name="Lin X.B."/>
            <person name="Stothard P."/>
            <person name="Tasseva G."/>
            <person name="Walter J."/>
        </authorList>
    </citation>
    <scope>NUCLEOTIDE SEQUENCE [LARGE SCALE GENOMIC DNA]</scope>
    <source>
        <strain evidence="16">103v</strain>
        <strain evidence="8 17">105n</strain>
        <strain evidence="15">114h</strain>
    </source>
</reference>
<sequence>MIFGINRLELPHKKAGCDMDKLEEYQRWQNNLARVRFPRWKELPTLGLYVDQVVAIVNEQLNHLGIEPLTKSMVNNYVKKKVIQAPIKKKYAVNQLVDLLLIGLLKSNFSLDDIRAGIAQVTMNSYPQAAYDRFVEILNALLAGEEIPSNNVINPQNDRLMTLALKSVLTRMDAAQLLTAMQKVAQPAPLENN</sequence>
<evidence type="ECO:0000313" key="18">
    <source>
        <dbReference type="Proteomes" id="UP000244083"/>
    </source>
</evidence>
<reference evidence="10" key="6">
    <citation type="journal article" date="2018" name="Genome Announc.">
        <title>Fifty-Six Draft Genome Sequences of 10 Lactobacillus Species from 22 Commercial Dietary Supplements.</title>
        <authorList>
            <person name="Gangiredla J."/>
            <person name="Barnaba T.J."/>
            <person name="Mammel M.K."/>
            <person name="Lacher D.W."/>
            <person name="Elkins C.A."/>
            <person name="Lampel K.A."/>
            <person name="Whitehouse C.A."/>
            <person name="Tartera C."/>
        </authorList>
    </citation>
    <scope>NUCLEOTIDE SEQUENCE</scope>
    <source>
        <strain evidence="10">DS12_10</strain>
    </source>
</reference>
<evidence type="ECO:0000313" key="9">
    <source>
        <dbReference type="EMBL" id="OYS99723.1"/>
    </source>
</evidence>
<dbReference type="Proteomes" id="UP000216122">
    <property type="component" value="Unassembled WGS sequence"/>
</dbReference>
<dbReference type="Proteomes" id="UP000470878">
    <property type="component" value="Unassembled WGS sequence"/>
</dbReference>
<dbReference type="PANTHER" id="PTHR40056:SF1">
    <property type="entry name" value="DUF1836 DOMAIN-CONTAINING PROTEIN"/>
    <property type="match status" value="1"/>
</dbReference>
<dbReference type="Proteomes" id="UP000460207">
    <property type="component" value="Unassembled WGS sequence"/>
</dbReference>
<evidence type="ECO:0000313" key="7">
    <source>
        <dbReference type="EMBL" id="OYS71381.1"/>
    </source>
</evidence>
<dbReference type="GeneID" id="77190625"/>
<evidence type="ECO:0000313" key="17">
    <source>
        <dbReference type="Proteomes" id="UP000216681"/>
    </source>
</evidence>
<dbReference type="Proteomes" id="UP000297521">
    <property type="component" value="Unassembled WGS sequence"/>
</dbReference>
<evidence type="ECO:0000313" key="10">
    <source>
        <dbReference type="EMBL" id="PTV04072.1"/>
    </source>
</evidence>
<dbReference type="EMBL" id="WJND01000008">
    <property type="protein sequence ID" value="MRG89618.1"/>
    <property type="molecule type" value="Genomic_DNA"/>
</dbReference>
<evidence type="ECO:0000313" key="23">
    <source>
        <dbReference type="Proteomes" id="UP000472879"/>
    </source>
</evidence>
<evidence type="ECO:0000313" key="12">
    <source>
        <dbReference type="EMBL" id="TGB11953.1"/>
    </source>
</evidence>
<dbReference type="EMBL" id="WJNE01000002">
    <property type="protein sequence ID" value="MRG68459.1"/>
    <property type="molecule type" value="Genomic_DNA"/>
</dbReference>
<dbReference type="Proteomes" id="UP000216681">
    <property type="component" value="Unassembled WGS sequence"/>
</dbReference>
<evidence type="ECO:0000313" key="22">
    <source>
        <dbReference type="Proteomes" id="UP000470878"/>
    </source>
</evidence>
<dbReference type="EMBL" id="NGPX01000013">
    <property type="protein sequence ID" value="OYS94695.1"/>
    <property type="molecule type" value="Genomic_DNA"/>
</dbReference>
<reference evidence="12" key="9">
    <citation type="journal article" date="2019" name="Cell Metab.">
        <title>Nutrient sensing in CD11c cells alters the gut microbiome to regulate food intake and body mass.</title>
        <authorList>
            <person name="Chagwedera N.D."/>
            <person name="Ang Q.Y."/>
            <person name="Bisanz J.E."/>
            <person name="Leong Y.A."/>
            <person name="Ganeshan K."/>
            <person name="Cai J."/>
            <person name="Patterson A.D."/>
            <person name="Turnbaugh P.J."/>
            <person name="Chawla A."/>
        </authorList>
    </citation>
    <scope>NUCLEOTIDE SEQUENCE</scope>
    <source>
        <strain evidence="12">I8-5</strain>
    </source>
</reference>
<reference evidence="12" key="10">
    <citation type="submission" date="2019-04" db="EMBL/GenBank/DDBJ databases">
        <authorList>
            <person name="Bisanz J.E."/>
            <person name="Chagwedera N.D."/>
            <person name="Chawla A."/>
            <person name="Turnbaugh P.J."/>
        </authorList>
    </citation>
    <scope>NUCLEOTIDE SEQUENCE</scope>
    <source>
        <strain evidence="12">I8-5</strain>
    </source>
</reference>
<dbReference type="AlphaFoldDB" id="A0A073JLH8"/>
<dbReference type="OrthoDB" id="3191472at2"/>
<evidence type="ECO:0000313" key="13">
    <source>
        <dbReference type="Proteomes" id="UP000027731"/>
    </source>
</evidence>
<dbReference type="EMBL" id="NGPL01000008">
    <property type="protein sequence ID" value="OYS71381.1"/>
    <property type="molecule type" value="Genomic_DNA"/>
</dbReference>
<evidence type="ECO:0000313" key="20">
    <source>
        <dbReference type="Proteomes" id="UP000430985"/>
    </source>
</evidence>
<dbReference type="EMBL" id="WJMX01000003">
    <property type="protein sequence ID" value="MRH79775.1"/>
    <property type="molecule type" value="Genomic_DNA"/>
</dbReference>
<evidence type="ECO:0000313" key="4">
    <source>
        <dbReference type="EMBL" id="MRH08734.1"/>
    </source>
</evidence>
<reference evidence="6 14" key="2">
    <citation type="submission" date="2017-03" db="EMBL/GenBank/DDBJ databases">
        <title>Antibiotic resistance of probiotic microorganisms.</title>
        <authorList>
            <person name="Sanudo A.I."/>
            <person name="Olivares M."/>
            <person name="Banuelos O."/>
        </authorList>
    </citation>
    <scope>NUCLEOTIDE SEQUENCE [LARGE SCALE GENOMIC DNA]</scope>
    <source>
        <strain evidence="6 14">CECT8605</strain>
    </source>
</reference>